<dbReference type="InterPro" id="IPR011707">
    <property type="entry name" value="Cu-oxidase-like_N"/>
</dbReference>
<dbReference type="EMBL" id="FJ938236">
    <property type="protein sequence ID" value="ACR16058.1"/>
    <property type="molecule type" value="Genomic_DNA"/>
</dbReference>
<dbReference type="CDD" id="cd13866">
    <property type="entry name" value="CuRO_2_BOD"/>
    <property type="match status" value="1"/>
</dbReference>
<dbReference type="Gene3D" id="2.60.40.420">
    <property type="entry name" value="Cupredoxins - blue copper proteins"/>
    <property type="match status" value="3"/>
</dbReference>
<dbReference type="GO" id="GO:0016491">
    <property type="term" value="F:oxidoreductase activity"/>
    <property type="evidence" value="ECO:0007669"/>
    <property type="project" value="UniProtKB-KW"/>
</dbReference>
<dbReference type="SUPFAM" id="SSF49503">
    <property type="entry name" value="Cupredoxins"/>
    <property type="match status" value="3"/>
</dbReference>
<sequence>MHQKLLFALLSGATMFTGVRGQQQPCKERISPPLAKFTKPLDIPDVLVPKVKGWIHPNSSQEMDFYEITIKPTSQKIFDDIPGETNLLGYNGQVPGPTIKVTKGTETVVRFVNEHDVEKVVHLHGSYSRAVFDGWAEDFIPPGHYKDYYYPNKQNARPLWYHDHADPHTEEHVRKGLAGFYFIEDPALEEQFKLPAGDFNVPLMLGAHLFSPTGQVMSLNNDHGDVFTVNGKPWPFFNVQPRKYRFQILNASSNRHSNLSFKSASDERIPMTVVGADGGYSSRPVDTENLVMGMAERYTVVFDFTDFAGQNVTSAHTPLGSGSRFRADSEYYTLPNCQGEHITNNVMQFRVSSSPPTDTTNNGPVPEQLVPREEFPVGTANQEFVFGRGLTINGATFMNKDQQILRNVPRGTVEQWRFSYNVPATLTSPSHPIHVHLIDFEVLSRGESSRGVPEYERVAVKDVVNVGPGEVVDVAARFAPWPGVYMLHCHNTFHEDRGMMAGFNVTKLLEFGYDETTIELEHPLDPDFAAKPFVAPATTEEIENVLLPHFGDLRAYENPAEVLEALEEYHATRIPTPTGVTTTTGLPPIATQTGA</sequence>
<evidence type="ECO:0000256" key="3">
    <source>
        <dbReference type="ARBA" id="ARBA00023002"/>
    </source>
</evidence>
<dbReference type="GO" id="GO:0005507">
    <property type="term" value="F:copper ion binding"/>
    <property type="evidence" value="ECO:0007669"/>
    <property type="project" value="InterPro"/>
</dbReference>
<organism evidence="10">
    <name type="scientific">Monilia sp. M5-3</name>
    <dbReference type="NCBI Taxonomy" id="645435"/>
    <lineage>
        <taxon>Eukaryota</taxon>
        <taxon>Fungi</taxon>
        <taxon>Dikarya</taxon>
        <taxon>Ascomycota</taxon>
        <taxon>Pezizomycotina</taxon>
        <taxon>Leotiomycetes</taxon>
        <taxon>Helotiales</taxon>
        <taxon>Sclerotiniaceae</taxon>
        <taxon>Monilia</taxon>
    </lineage>
</organism>
<dbReference type="CDD" id="cd13889">
    <property type="entry name" value="CuRO_3_BOD"/>
    <property type="match status" value="1"/>
</dbReference>
<feature type="chain" id="PRO_5003095201" evidence="6">
    <location>
        <begin position="22"/>
        <end position="595"/>
    </location>
</feature>
<name>D7F612_9HELO</name>
<dbReference type="PROSITE" id="PS00079">
    <property type="entry name" value="MULTICOPPER_OXIDASE1"/>
    <property type="match status" value="1"/>
</dbReference>
<keyword evidence="2" id="KW-0479">Metal-binding</keyword>
<evidence type="ECO:0000256" key="6">
    <source>
        <dbReference type="SAM" id="SignalP"/>
    </source>
</evidence>
<dbReference type="Pfam" id="PF00394">
    <property type="entry name" value="Cu-oxidase"/>
    <property type="match status" value="1"/>
</dbReference>
<dbReference type="InterPro" id="IPR001117">
    <property type="entry name" value="Cu-oxidase_2nd"/>
</dbReference>
<dbReference type="InterPro" id="IPR033138">
    <property type="entry name" value="Cu_oxidase_CS"/>
</dbReference>
<dbReference type="InterPro" id="IPR008972">
    <property type="entry name" value="Cupredoxin"/>
</dbReference>
<protein>
    <submittedName>
        <fullName evidence="10">Laccase 1</fullName>
    </submittedName>
</protein>
<reference evidence="10" key="1">
    <citation type="submission" date="2009-04" db="EMBL/GenBank/DDBJ databases">
        <title>Molecular Cloning and Heterologous Expression of the Gene Encoding Alkali-tolerant Laccase from Monilia sp. M5-3.</title>
        <authorList>
            <person name="Tang W."/>
            <person name="Zhao J."/>
            <person name="Qu Y."/>
        </authorList>
    </citation>
    <scope>NUCLEOTIDE SEQUENCE</scope>
    <source>
        <strain evidence="10">M5-3</strain>
    </source>
</reference>
<evidence type="ECO:0000259" key="8">
    <source>
        <dbReference type="Pfam" id="PF07731"/>
    </source>
</evidence>
<dbReference type="Pfam" id="PF07732">
    <property type="entry name" value="Cu-oxidase_3"/>
    <property type="match status" value="1"/>
</dbReference>
<proteinExistence type="inferred from homology"/>
<evidence type="ECO:0000256" key="4">
    <source>
        <dbReference type="ARBA" id="ARBA00023008"/>
    </source>
</evidence>
<dbReference type="PROSITE" id="PS00080">
    <property type="entry name" value="MULTICOPPER_OXIDASE2"/>
    <property type="match status" value="1"/>
</dbReference>
<dbReference type="PANTHER" id="PTHR48267:SF1">
    <property type="entry name" value="BILIRUBIN OXIDASE"/>
    <property type="match status" value="1"/>
</dbReference>
<dbReference type="InterPro" id="IPR002355">
    <property type="entry name" value="Cu_oxidase_Cu_BS"/>
</dbReference>
<dbReference type="InterPro" id="IPR045087">
    <property type="entry name" value="Cu-oxidase_fam"/>
</dbReference>
<feature type="signal peptide" evidence="6">
    <location>
        <begin position="1"/>
        <end position="21"/>
    </location>
</feature>
<evidence type="ECO:0000313" key="10">
    <source>
        <dbReference type="EMBL" id="ACR16058.1"/>
    </source>
</evidence>
<feature type="domain" description="Plastocyanin-like" evidence="7">
    <location>
        <begin position="217"/>
        <end position="306"/>
    </location>
</feature>
<feature type="compositionally biased region" description="Low complexity" evidence="5">
    <location>
        <begin position="575"/>
        <end position="588"/>
    </location>
</feature>
<dbReference type="Pfam" id="PF07731">
    <property type="entry name" value="Cu-oxidase_2"/>
    <property type="match status" value="1"/>
</dbReference>
<dbReference type="InterPro" id="IPR011706">
    <property type="entry name" value="Cu-oxidase_C"/>
</dbReference>
<comment type="similarity">
    <text evidence="1">Belongs to the multicopper oxidase family.</text>
</comment>
<evidence type="ECO:0000256" key="5">
    <source>
        <dbReference type="SAM" id="MobiDB-lite"/>
    </source>
</evidence>
<keyword evidence="4" id="KW-0186">Copper</keyword>
<evidence type="ECO:0000256" key="1">
    <source>
        <dbReference type="ARBA" id="ARBA00010609"/>
    </source>
</evidence>
<keyword evidence="6" id="KW-0732">Signal</keyword>
<accession>D7F612</accession>
<evidence type="ECO:0000259" key="7">
    <source>
        <dbReference type="Pfam" id="PF00394"/>
    </source>
</evidence>
<dbReference type="AlphaFoldDB" id="D7F612"/>
<feature type="region of interest" description="Disordered" evidence="5">
    <location>
        <begin position="575"/>
        <end position="595"/>
    </location>
</feature>
<dbReference type="PANTHER" id="PTHR48267">
    <property type="entry name" value="CUPREDOXIN SUPERFAMILY PROTEIN"/>
    <property type="match status" value="1"/>
</dbReference>
<keyword evidence="3" id="KW-0560">Oxidoreductase</keyword>
<evidence type="ECO:0000256" key="2">
    <source>
        <dbReference type="ARBA" id="ARBA00022723"/>
    </source>
</evidence>
<feature type="domain" description="Plastocyanin-like" evidence="9">
    <location>
        <begin position="84"/>
        <end position="186"/>
    </location>
</feature>
<evidence type="ECO:0000259" key="9">
    <source>
        <dbReference type="Pfam" id="PF07732"/>
    </source>
</evidence>
<feature type="domain" description="Plastocyanin-like" evidence="8">
    <location>
        <begin position="393"/>
        <end position="506"/>
    </location>
</feature>